<protein>
    <recommendedName>
        <fullName evidence="7">Ankyrin repeat-containing protein</fullName>
    </recommendedName>
</protein>
<evidence type="ECO:0000256" key="4">
    <source>
        <dbReference type="SAM" id="MobiDB-lite"/>
    </source>
</evidence>
<dbReference type="PANTHER" id="PTHR24171">
    <property type="entry name" value="ANKYRIN REPEAT DOMAIN-CONTAINING PROTEIN 39-RELATED"/>
    <property type="match status" value="1"/>
</dbReference>
<dbReference type="Proteomes" id="UP000654075">
    <property type="component" value="Unassembled WGS sequence"/>
</dbReference>
<feature type="repeat" description="ANK" evidence="3">
    <location>
        <begin position="567"/>
        <end position="599"/>
    </location>
</feature>
<dbReference type="Pfam" id="PF12796">
    <property type="entry name" value="Ank_2"/>
    <property type="match status" value="1"/>
</dbReference>
<keyword evidence="6" id="KW-1185">Reference proteome</keyword>
<dbReference type="PROSITE" id="PS50297">
    <property type="entry name" value="ANK_REP_REGION"/>
    <property type="match status" value="2"/>
</dbReference>
<feature type="compositionally biased region" description="Polar residues" evidence="4">
    <location>
        <begin position="278"/>
        <end position="308"/>
    </location>
</feature>
<dbReference type="EMBL" id="CAJNNV010026292">
    <property type="protein sequence ID" value="CAE8617818.1"/>
    <property type="molecule type" value="Genomic_DNA"/>
</dbReference>
<feature type="region of interest" description="Disordered" evidence="4">
    <location>
        <begin position="1"/>
        <end position="325"/>
    </location>
</feature>
<feature type="compositionally biased region" description="Basic and acidic residues" evidence="4">
    <location>
        <begin position="122"/>
        <end position="135"/>
    </location>
</feature>
<dbReference type="SMART" id="SM00248">
    <property type="entry name" value="ANK"/>
    <property type="match status" value="2"/>
</dbReference>
<feature type="region of interest" description="Disordered" evidence="4">
    <location>
        <begin position="338"/>
        <end position="391"/>
    </location>
</feature>
<dbReference type="OrthoDB" id="194358at2759"/>
<name>A0A813FZQ8_POLGL</name>
<feature type="region of interest" description="Disordered" evidence="4">
    <location>
        <begin position="489"/>
        <end position="532"/>
    </location>
</feature>
<organism evidence="5 6">
    <name type="scientific">Polarella glacialis</name>
    <name type="common">Dinoflagellate</name>
    <dbReference type="NCBI Taxonomy" id="89957"/>
    <lineage>
        <taxon>Eukaryota</taxon>
        <taxon>Sar</taxon>
        <taxon>Alveolata</taxon>
        <taxon>Dinophyceae</taxon>
        <taxon>Suessiales</taxon>
        <taxon>Suessiaceae</taxon>
        <taxon>Polarella</taxon>
    </lineage>
</organism>
<keyword evidence="2 3" id="KW-0040">ANK repeat</keyword>
<dbReference type="InterPro" id="IPR002110">
    <property type="entry name" value="Ankyrin_rpt"/>
</dbReference>
<proteinExistence type="predicted"/>
<evidence type="ECO:0000256" key="1">
    <source>
        <dbReference type="ARBA" id="ARBA00022737"/>
    </source>
</evidence>
<feature type="compositionally biased region" description="Low complexity" evidence="4">
    <location>
        <begin position="248"/>
        <end position="259"/>
    </location>
</feature>
<keyword evidence="1" id="KW-0677">Repeat</keyword>
<dbReference type="InterPro" id="IPR036770">
    <property type="entry name" value="Ankyrin_rpt-contain_sf"/>
</dbReference>
<dbReference type="PROSITE" id="PS50088">
    <property type="entry name" value="ANK_REPEAT"/>
    <property type="match status" value="2"/>
</dbReference>
<dbReference type="AlphaFoldDB" id="A0A813FZQ8"/>
<evidence type="ECO:0000256" key="2">
    <source>
        <dbReference type="ARBA" id="ARBA00023043"/>
    </source>
</evidence>
<feature type="compositionally biased region" description="Polar residues" evidence="4">
    <location>
        <begin position="106"/>
        <end position="121"/>
    </location>
</feature>
<feature type="compositionally biased region" description="Low complexity" evidence="4">
    <location>
        <begin position="188"/>
        <end position="201"/>
    </location>
</feature>
<sequence length="658" mass="68078">MAWNSPGPGPPGPSLRASAGPPRVLVAGPANAGAGKAGPSSSRGSPSLLRQSSASSLRLRASPLRAQAASPLNGASTTPVASLSGELQELEPEVDRKRQEVWDGMQRNQRSFARTSGSPPKTRTEARPLKRESDFRFASAAPPPPVASAASGGVGKQPALHAASAFGARAVTPSPQSCDRSRLGLGGTAAAASSAPLGPTTRELQSPMPPESSPDSPSPPRLLPQKGVQACRASSPEASARPCSERAPGSSSPGTPSSTLKPARSACPATPTPLMRRQCSTQRLARSPSVTSMRNCASPLRSSRSTASLPLGRPPPVPSSMLSSARSPFVNAVPSWVPTRAASPMPSARRVGGPAQTPQQKRSAPQPGRSIAHSSSSSSVGQLSSVGSVSSLPVAQRMATRARSPLRDVQPLSRVRASEVAQTSALRMKAPFRAGCFPSHALADSAAVSTADGASSCACSSRSCGSSDRAAAGVHLQCETSRAETQTTESFNSFRAVLPGAERTDRPSNEDASTNDAGIALPSQGSRGPKGRLLLSKQFSDAARTGGANEMHACLMAGADVNEKDEHGWTALHYAVSGSHLQVCKVLIEFGADLEVQLPDLSTPLMLAADEGNMPLARLLLRSGALPGWRDDDGFSAQDRCDPAIRDVFARCIVECRR</sequence>
<comment type="caution">
    <text evidence="5">The sequence shown here is derived from an EMBL/GenBank/DDBJ whole genome shotgun (WGS) entry which is preliminary data.</text>
</comment>
<gene>
    <name evidence="5" type="ORF">PGLA1383_LOCUS35476</name>
</gene>
<evidence type="ECO:0000313" key="5">
    <source>
        <dbReference type="EMBL" id="CAE8617818.1"/>
    </source>
</evidence>
<dbReference type="Gene3D" id="1.25.40.20">
    <property type="entry name" value="Ankyrin repeat-containing domain"/>
    <property type="match status" value="1"/>
</dbReference>
<evidence type="ECO:0000313" key="6">
    <source>
        <dbReference type="Proteomes" id="UP000654075"/>
    </source>
</evidence>
<feature type="compositionally biased region" description="Low complexity" evidence="4">
    <location>
        <begin position="14"/>
        <end position="72"/>
    </location>
</feature>
<evidence type="ECO:0000256" key="3">
    <source>
        <dbReference type="PROSITE-ProRule" id="PRU00023"/>
    </source>
</evidence>
<feature type="repeat" description="ANK" evidence="3">
    <location>
        <begin position="600"/>
        <end position="632"/>
    </location>
</feature>
<evidence type="ECO:0008006" key="7">
    <source>
        <dbReference type="Google" id="ProtNLM"/>
    </source>
</evidence>
<reference evidence="5" key="1">
    <citation type="submission" date="2021-02" db="EMBL/GenBank/DDBJ databases">
        <authorList>
            <person name="Dougan E. K."/>
            <person name="Rhodes N."/>
            <person name="Thang M."/>
            <person name="Chan C."/>
        </authorList>
    </citation>
    <scope>NUCLEOTIDE SEQUENCE</scope>
</reference>
<feature type="compositionally biased region" description="Low complexity" evidence="4">
    <location>
        <begin position="374"/>
        <end position="391"/>
    </location>
</feature>
<dbReference type="SUPFAM" id="SSF48403">
    <property type="entry name" value="Ankyrin repeat"/>
    <property type="match status" value="1"/>
</dbReference>
<feature type="compositionally biased region" description="Pro residues" evidence="4">
    <location>
        <begin position="207"/>
        <end position="222"/>
    </location>
</feature>
<accession>A0A813FZQ8</accession>